<feature type="repeat" description="TPR" evidence="3">
    <location>
        <begin position="105"/>
        <end position="138"/>
    </location>
</feature>
<dbReference type="PROSITE" id="PS50005">
    <property type="entry name" value="TPR"/>
    <property type="match status" value="1"/>
</dbReference>
<dbReference type="AlphaFoldDB" id="A0A450UUE5"/>
<proteinExistence type="predicted"/>
<dbReference type="Pfam" id="PF14559">
    <property type="entry name" value="TPR_19"/>
    <property type="match status" value="1"/>
</dbReference>
<evidence type="ECO:0000256" key="2">
    <source>
        <dbReference type="ARBA" id="ARBA00022803"/>
    </source>
</evidence>
<gene>
    <name evidence="5" type="ORF">BECKH772A_GA0070896_100054</name>
    <name evidence="6" type="ORF">BECKH772B_GA0070898_100054</name>
    <name evidence="7" type="ORF">BECKH772C_GA0070978_100054</name>
</gene>
<keyword evidence="4" id="KW-0812">Transmembrane</keyword>
<dbReference type="EMBL" id="CAADFJ010000005">
    <property type="protein sequence ID" value="VFJ96152.1"/>
    <property type="molecule type" value="Genomic_DNA"/>
</dbReference>
<dbReference type="Gene3D" id="1.25.40.10">
    <property type="entry name" value="Tetratricopeptide repeat domain"/>
    <property type="match status" value="1"/>
</dbReference>
<dbReference type="PANTHER" id="PTHR44858">
    <property type="entry name" value="TETRATRICOPEPTIDE REPEAT PROTEIN 6"/>
    <property type="match status" value="1"/>
</dbReference>
<organism evidence="7">
    <name type="scientific">Candidatus Kentrum eta</name>
    <dbReference type="NCBI Taxonomy" id="2126337"/>
    <lineage>
        <taxon>Bacteria</taxon>
        <taxon>Pseudomonadati</taxon>
        <taxon>Pseudomonadota</taxon>
        <taxon>Gammaproteobacteria</taxon>
        <taxon>Candidatus Kentrum</taxon>
    </lineage>
</organism>
<dbReference type="InterPro" id="IPR011990">
    <property type="entry name" value="TPR-like_helical_dom_sf"/>
</dbReference>
<dbReference type="SMART" id="SM00028">
    <property type="entry name" value="TPR"/>
    <property type="match status" value="2"/>
</dbReference>
<name>A0A450UUE5_9GAMM</name>
<dbReference type="InterPro" id="IPR050498">
    <property type="entry name" value="Ycf3"/>
</dbReference>
<dbReference type="SUPFAM" id="SSF48452">
    <property type="entry name" value="TPR-like"/>
    <property type="match status" value="1"/>
</dbReference>
<evidence type="ECO:0000313" key="5">
    <source>
        <dbReference type="EMBL" id="VFJ87757.1"/>
    </source>
</evidence>
<dbReference type="InterPro" id="IPR019734">
    <property type="entry name" value="TPR_rpt"/>
</dbReference>
<evidence type="ECO:0000313" key="7">
    <source>
        <dbReference type="EMBL" id="VFJ96152.1"/>
    </source>
</evidence>
<dbReference type="Pfam" id="PF00515">
    <property type="entry name" value="TPR_1"/>
    <property type="match status" value="1"/>
</dbReference>
<evidence type="ECO:0000313" key="6">
    <source>
        <dbReference type="EMBL" id="VFJ89501.1"/>
    </source>
</evidence>
<dbReference type="EMBL" id="CAADFI010000005">
    <property type="protein sequence ID" value="VFJ89501.1"/>
    <property type="molecule type" value="Genomic_DNA"/>
</dbReference>
<evidence type="ECO:0000256" key="1">
    <source>
        <dbReference type="ARBA" id="ARBA00022737"/>
    </source>
</evidence>
<dbReference type="EMBL" id="CAADFG010000005">
    <property type="protein sequence ID" value="VFJ87757.1"/>
    <property type="molecule type" value="Genomic_DNA"/>
</dbReference>
<evidence type="ECO:0000256" key="4">
    <source>
        <dbReference type="SAM" id="Phobius"/>
    </source>
</evidence>
<reference evidence="7" key="1">
    <citation type="submission" date="2019-02" db="EMBL/GenBank/DDBJ databases">
        <authorList>
            <person name="Gruber-Vodicka R. H."/>
            <person name="Seah K. B. B."/>
        </authorList>
    </citation>
    <scope>NUCLEOTIDE SEQUENCE</scope>
    <source>
        <strain evidence="7">BECK_SA2B12</strain>
        <strain evidence="5">BECK_SA2B15</strain>
        <strain evidence="6">BECK_SA2B20</strain>
    </source>
</reference>
<keyword evidence="4" id="KW-1133">Transmembrane helix</keyword>
<accession>A0A450UUE5</accession>
<keyword evidence="4" id="KW-0472">Membrane</keyword>
<feature type="transmembrane region" description="Helical" evidence="4">
    <location>
        <begin position="7"/>
        <end position="26"/>
    </location>
</feature>
<keyword evidence="1" id="KW-0677">Repeat</keyword>
<keyword evidence="2 3" id="KW-0802">TPR repeat</keyword>
<protein>
    <submittedName>
        <fullName evidence="7">TPR repeat-containing protein</fullName>
    </submittedName>
</protein>
<sequence length="193" mass="22469">MNERRYRLLRTTAMVLVAAWIGWSLYDGFWRGGDDPMEDTLGAAERYFEDGAYEKALSHYDRMLTRSPAHLFALRGRARTLLMLGHHQKALRAFDEAIARAPEFANTWANRGILHDRMGRHEQALSDYEQALRLEPAIADGPHWLIRFLRLQAEPPPTIAHRARYLRAQLALPRALRLLRNPEEDGKQRPYKR</sequence>
<dbReference type="PANTHER" id="PTHR44858:SF1">
    <property type="entry name" value="UDP-N-ACETYLGLUCOSAMINE--PEPTIDE N-ACETYLGLUCOSAMINYLTRANSFERASE SPINDLY-RELATED"/>
    <property type="match status" value="1"/>
</dbReference>
<evidence type="ECO:0000256" key="3">
    <source>
        <dbReference type="PROSITE-ProRule" id="PRU00339"/>
    </source>
</evidence>
<dbReference type="PROSITE" id="PS50293">
    <property type="entry name" value="TPR_REGION"/>
    <property type="match status" value="1"/>
</dbReference>